<sequence>MANALKHVFQLNNGTKMPLLGLGTWQSPPGLVGKAVDIAVRIGYRHIDCAYIYGNEKEIGDALKKLFEEGVVKREDLWITSKLWHEDHAPEDVPVAFERSLQNLQLDYLDLYLIHWPVHLKRGAARGSPDYVLPTDLHSTWRAMEALYDSGRTKAIGVCNFSTKKLGDLLDIARVPPAVDQVECHPVWQQPKLHEFCKSKGVHLSAWSPLGSPGTSFIKGNVITHPIVTSIAETLGRTPAQVALRWGLQAGHGVLPKSTNENRIKENFDIFDWSIPDDLMAKFSEIKQERLVKGEAYITANGPYKSVEELWDVNFKKRKELTCSKEAEMETALKHYYQLNNGVKMPLLGLGTWQAEPAVVGRAVEIAVRVGYRHIDCAHHYCNEKEIGEALKKLFEEGVVKREDLWITSKLWNDDHAPEDVPVAFQRTLEDLQLDYIDLYLIHSPFRFKRGAPVGSPGYLIPTDIPSTWRALEAIYDSGRARAIGVSNFSTKKLGDLLEIARVRPAVNQVECHPVWQQHKLRAFCESKNVHLSAWGPLGSPGSLSAEGKVLRYPVLTSLAEKLGRTPAQVALRWGLQVGNGVLPKSSNEERIKENFDIFDWSIPDDLMSMFSEIKQERLVKAEIFVSADGPYKSVEDLWDGESEPGIVGQAVDVAVKVGYRHIDCAHIYRNEKEIGVALKKLFEEAVVKREELWITSKLWHEDHAPEDVPVAFERTLQDLQLDYIDLYLIHGPVCLKRGVPKGSPDYVLPTDIPRTWRAMEALYDSGRVRAIGVSNFSTKKLDDLLKIARVPPAVNQVECHPLWQQHRLREFCNLKNVHLSAWSPLGCPGTLSIKGNVLSDPVLTSIAEKLGRTPAQVALRWSLQMGNGILPKSTNDGRIKENCDIFDWSIPDDLMAKFSEIKQVRLVKAEFYISANGPYESVEELWDGAKMPSVGLGTWQSAPGLVGQAVDIAIRAGYRHIDCAHIYGNEKEVGDALKKLFEEGYVKREELWITSKLWHTEHAPEDVPLAMDRTLRELQLDYVDLYLAFSCENASVAKISCLNIDPLASAFEEGCGQKMTR</sequence>
<dbReference type="PANTHER" id="PTHR11732">
    <property type="entry name" value="ALDO/KETO REDUCTASE"/>
    <property type="match status" value="1"/>
</dbReference>
<feature type="domain" description="NADP-dependent oxidoreductase" evidence="5">
    <location>
        <begin position="650"/>
        <end position="902"/>
    </location>
</feature>
<keyword evidence="4" id="KW-0560">Oxidoreductase</keyword>
<keyword evidence="7" id="KW-1185">Reference proteome</keyword>
<dbReference type="PROSITE" id="PS00798">
    <property type="entry name" value="ALDOKETO_REDUCTASE_1"/>
    <property type="match status" value="4"/>
</dbReference>
<evidence type="ECO:0000256" key="2">
    <source>
        <dbReference type="ARBA" id="ARBA00022857"/>
    </source>
</evidence>
<dbReference type="PRINTS" id="PR00069">
    <property type="entry name" value="ALDKETRDTASE"/>
</dbReference>
<comment type="similarity">
    <text evidence="1">Belongs to the aldo/keto reductase family.</text>
</comment>
<dbReference type="EMBL" id="OX459120">
    <property type="protein sequence ID" value="CAI9098261.1"/>
    <property type="molecule type" value="Genomic_DNA"/>
</dbReference>
<evidence type="ECO:0000256" key="1">
    <source>
        <dbReference type="ARBA" id="ARBA00007905"/>
    </source>
</evidence>
<dbReference type="Proteomes" id="UP001161247">
    <property type="component" value="Chromosome 3"/>
</dbReference>
<dbReference type="PROSITE" id="PS00062">
    <property type="entry name" value="ALDOKETO_REDUCTASE_2"/>
    <property type="match status" value="3"/>
</dbReference>
<dbReference type="FunFam" id="3.20.20.100:FF:000010">
    <property type="entry name" value="NADPH-dependent aldo-keto reductase, chloroplastic"/>
    <property type="match status" value="3"/>
</dbReference>
<dbReference type="SUPFAM" id="SSF51430">
    <property type="entry name" value="NAD(P)-linked oxidoreductase"/>
    <property type="match status" value="4"/>
</dbReference>
<proteinExistence type="inferred from homology"/>
<accession>A0AAV1CRT1</accession>
<gene>
    <name evidence="6" type="ORF">OLC1_LOCUS8521</name>
</gene>
<feature type="domain" description="NADP-dependent oxidoreductase" evidence="5">
    <location>
        <begin position="20"/>
        <end position="286"/>
    </location>
</feature>
<dbReference type="PROSITE" id="PS00063">
    <property type="entry name" value="ALDOKETO_REDUCTASE_3"/>
    <property type="match status" value="3"/>
</dbReference>
<evidence type="ECO:0000313" key="6">
    <source>
        <dbReference type="EMBL" id="CAI9098261.1"/>
    </source>
</evidence>
<name>A0AAV1CRT1_OLDCO</name>
<feature type="domain" description="NADP-dependent oxidoreductase" evidence="5">
    <location>
        <begin position="936"/>
        <end position="1028"/>
    </location>
</feature>
<dbReference type="InterPro" id="IPR023210">
    <property type="entry name" value="NADP_OxRdtase_dom"/>
</dbReference>
<dbReference type="InterPro" id="IPR044498">
    <property type="entry name" value="AKR4C"/>
</dbReference>
<dbReference type="Gene3D" id="3.20.20.100">
    <property type="entry name" value="NADP-dependent oxidoreductase domain"/>
    <property type="match status" value="4"/>
</dbReference>
<dbReference type="InterPro" id="IPR018170">
    <property type="entry name" value="Aldo/ket_reductase_CS"/>
</dbReference>
<dbReference type="AlphaFoldDB" id="A0AAV1CRT1"/>
<reference evidence="6" key="1">
    <citation type="submission" date="2023-03" db="EMBL/GenBank/DDBJ databases">
        <authorList>
            <person name="Julca I."/>
        </authorList>
    </citation>
    <scope>NUCLEOTIDE SEQUENCE</scope>
</reference>
<feature type="domain" description="NADP-dependent oxidoreductase" evidence="5">
    <location>
        <begin position="348"/>
        <end position="614"/>
    </location>
</feature>
<evidence type="ECO:0000259" key="5">
    <source>
        <dbReference type="Pfam" id="PF00248"/>
    </source>
</evidence>
<evidence type="ECO:0000256" key="4">
    <source>
        <dbReference type="ARBA" id="ARBA00023002"/>
    </source>
</evidence>
<protein>
    <submittedName>
        <fullName evidence="6">OLC1v1034878C1</fullName>
    </submittedName>
</protein>
<evidence type="ECO:0000313" key="7">
    <source>
        <dbReference type="Proteomes" id="UP001161247"/>
    </source>
</evidence>
<dbReference type="InterPro" id="IPR020471">
    <property type="entry name" value="AKR"/>
</dbReference>
<organism evidence="6 7">
    <name type="scientific">Oldenlandia corymbosa var. corymbosa</name>
    <dbReference type="NCBI Taxonomy" id="529605"/>
    <lineage>
        <taxon>Eukaryota</taxon>
        <taxon>Viridiplantae</taxon>
        <taxon>Streptophyta</taxon>
        <taxon>Embryophyta</taxon>
        <taxon>Tracheophyta</taxon>
        <taxon>Spermatophyta</taxon>
        <taxon>Magnoliopsida</taxon>
        <taxon>eudicotyledons</taxon>
        <taxon>Gunneridae</taxon>
        <taxon>Pentapetalae</taxon>
        <taxon>asterids</taxon>
        <taxon>lamiids</taxon>
        <taxon>Gentianales</taxon>
        <taxon>Rubiaceae</taxon>
        <taxon>Rubioideae</taxon>
        <taxon>Spermacoceae</taxon>
        <taxon>Hedyotis-Oldenlandia complex</taxon>
        <taxon>Oldenlandia</taxon>
    </lineage>
</organism>
<dbReference type="GO" id="GO:0016491">
    <property type="term" value="F:oxidoreductase activity"/>
    <property type="evidence" value="ECO:0007669"/>
    <property type="project" value="UniProtKB-KW"/>
</dbReference>
<dbReference type="Pfam" id="PF00248">
    <property type="entry name" value="Aldo_ket_red"/>
    <property type="match status" value="4"/>
</dbReference>
<keyword evidence="3" id="KW-0007">Acetylation</keyword>
<evidence type="ECO:0000256" key="3">
    <source>
        <dbReference type="ARBA" id="ARBA00022990"/>
    </source>
</evidence>
<dbReference type="InterPro" id="IPR036812">
    <property type="entry name" value="NAD(P)_OxRdtase_dom_sf"/>
</dbReference>
<dbReference type="CDD" id="cd19125">
    <property type="entry name" value="AKR_AKR4C1-15"/>
    <property type="match status" value="3"/>
</dbReference>
<keyword evidence="2" id="KW-0521">NADP</keyword>